<feature type="compositionally biased region" description="Basic and acidic residues" evidence="1">
    <location>
        <begin position="22"/>
        <end position="34"/>
    </location>
</feature>
<name>A0ABD1RYW0_9LAMI</name>
<comment type="caution">
    <text evidence="2">The sequence shown here is derived from an EMBL/GenBank/DDBJ whole genome shotgun (WGS) entry which is preliminary data.</text>
</comment>
<feature type="region of interest" description="Disordered" evidence="1">
    <location>
        <begin position="1"/>
        <end position="125"/>
    </location>
</feature>
<keyword evidence="3" id="KW-1185">Reference proteome</keyword>
<sequence>MASSGNHETSTNAMSPSPWLTDDQKMVLESKSDALDNGGWNHGGERRRPGGEEEGSLLQEGGGEEGSLHGILLAAEDGDGENGVVNGGRRHGGKRRWPSSEEEESHLQEGVGESGSHDGAEEGILQQGSSGGLLAAAEGGEGGSGGLTWSVATCIGRRNYMEDVVTILPDFMSIPCAKFGGCLSPELHAEKAFSSLLLCCF</sequence>
<feature type="compositionally biased region" description="Polar residues" evidence="1">
    <location>
        <begin position="1"/>
        <end position="15"/>
    </location>
</feature>
<reference evidence="3" key="1">
    <citation type="submission" date="2024-07" db="EMBL/GenBank/DDBJ databases">
        <title>Two chromosome-level genome assemblies of Korean endemic species Abeliophyllum distichum and Forsythia ovata (Oleaceae).</title>
        <authorList>
            <person name="Jang H."/>
        </authorList>
    </citation>
    <scope>NUCLEOTIDE SEQUENCE [LARGE SCALE GENOMIC DNA]</scope>
</reference>
<evidence type="ECO:0000256" key="1">
    <source>
        <dbReference type="SAM" id="MobiDB-lite"/>
    </source>
</evidence>
<protein>
    <submittedName>
        <fullName evidence="2">Uncharacterized protein</fullName>
    </submittedName>
</protein>
<dbReference type="Proteomes" id="UP001604336">
    <property type="component" value="Unassembled WGS sequence"/>
</dbReference>
<accession>A0ABD1RYW0</accession>
<feature type="compositionally biased region" description="Basic residues" evidence="1">
    <location>
        <begin position="88"/>
        <end position="97"/>
    </location>
</feature>
<organism evidence="2 3">
    <name type="scientific">Abeliophyllum distichum</name>
    <dbReference type="NCBI Taxonomy" id="126358"/>
    <lineage>
        <taxon>Eukaryota</taxon>
        <taxon>Viridiplantae</taxon>
        <taxon>Streptophyta</taxon>
        <taxon>Embryophyta</taxon>
        <taxon>Tracheophyta</taxon>
        <taxon>Spermatophyta</taxon>
        <taxon>Magnoliopsida</taxon>
        <taxon>eudicotyledons</taxon>
        <taxon>Gunneridae</taxon>
        <taxon>Pentapetalae</taxon>
        <taxon>asterids</taxon>
        <taxon>lamiids</taxon>
        <taxon>Lamiales</taxon>
        <taxon>Oleaceae</taxon>
        <taxon>Forsythieae</taxon>
        <taxon>Abeliophyllum</taxon>
    </lineage>
</organism>
<dbReference type="EMBL" id="JBFOLK010000008">
    <property type="protein sequence ID" value="KAL2493154.1"/>
    <property type="molecule type" value="Genomic_DNA"/>
</dbReference>
<gene>
    <name evidence="2" type="ORF">Adt_28782</name>
</gene>
<proteinExistence type="predicted"/>
<evidence type="ECO:0000313" key="2">
    <source>
        <dbReference type="EMBL" id="KAL2493154.1"/>
    </source>
</evidence>
<dbReference type="AlphaFoldDB" id="A0ABD1RYW0"/>
<evidence type="ECO:0000313" key="3">
    <source>
        <dbReference type="Proteomes" id="UP001604336"/>
    </source>
</evidence>